<sequence>MPTNGLPSSPGDRAASGREGSEQRHLSLPYVAGLITFPVLGTVLALAGLPTAEIVPLLAHCAALGAVAVLVVGGGRRLAAGLASAVLRITQ</sequence>
<keyword evidence="2" id="KW-1133">Transmembrane helix</keyword>
<keyword evidence="2" id="KW-0812">Transmembrane</keyword>
<proteinExistence type="predicted"/>
<protein>
    <submittedName>
        <fullName evidence="3">Uncharacterized protein</fullName>
    </submittedName>
</protein>
<reference evidence="3 4" key="1">
    <citation type="submission" date="2018-05" db="EMBL/GenBank/DDBJ databases">
        <title>Streptomyces venezuelae.</title>
        <authorList>
            <person name="Kim W."/>
            <person name="Lee N."/>
            <person name="Cho B.-K."/>
        </authorList>
    </citation>
    <scope>NUCLEOTIDE SEQUENCE [LARGE SCALE GENOMIC DNA]</scope>
    <source>
        <strain evidence="3 4">ATCC 21018</strain>
    </source>
</reference>
<organism evidence="3 4">
    <name type="scientific">Streptomyces venezuelae</name>
    <dbReference type="NCBI Taxonomy" id="54571"/>
    <lineage>
        <taxon>Bacteria</taxon>
        <taxon>Bacillati</taxon>
        <taxon>Actinomycetota</taxon>
        <taxon>Actinomycetes</taxon>
        <taxon>Kitasatosporales</taxon>
        <taxon>Streptomycetaceae</taxon>
        <taxon>Streptomyces</taxon>
    </lineage>
</organism>
<evidence type="ECO:0000313" key="4">
    <source>
        <dbReference type="Proteomes" id="UP000324101"/>
    </source>
</evidence>
<dbReference type="AlphaFoldDB" id="A0A5P2DRE1"/>
<accession>A0A5P2DRE1</accession>
<feature type="region of interest" description="Disordered" evidence="1">
    <location>
        <begin position="1"/>
        <end position="21"/>
    </location>
</feature>
<gene>
    <name evidence="3" type="ORF">DEJ51_28630</name>
</gene>
<evidence type="ECO:0000256" key="2">
    <source>
        <dbReference type="SAM" id="Phobius"/>
    </source>
</evidence>
<dbReference type="Proteomes" id="UP000324101">
    <property type="component" value="Chromosome"/>
</dbReference>
<dbReference type="RefSeq" id="WP_150260456.1">
    <property type="nucleotide sequence ID" value="NZ_CP029189.1"/>
</dbReference>
<evidence type="ECO:0000256" key="1">
    <source>
        <dbReference type="SAM" id="MobiDB-lite"/>
    </source>
</evidence>
<keyword evidence="2" id="KW-0472">Membrane</keyword>
<dbReference type="EMBL" id="CP029189">
    <property type="protein sequence ID" value="QES57656.1"/>
    <property type="molecule type" value="Genomic_DNA"/>
</dbReference>
<feature type="transmembrane region" description="Helical" evidence="2">
    <location>
        <begin position="28"/>
        <end position="48"/>
    </location>
</feature>
<feature type="transmembrane region" description="Helical" evidence="2">
    <location>
        <begin position="54"/>
        <end position="72"/>
    </location>
</feature>
<name>A0A5P2DRE1_STRVZ</name>
<evidence type="ECO:0000313" key="3">
    <source>
        <dbReference type="EMBL" id="QES57656.1"/>
    </source>
</evidence>